<feature type="transmembrane region" description="Helical" evidence="1">
    <location>
        <begin position="75"/>
        <end position="97"/>
    </location>
</feature>
<feature type="transmembrane region" description="Helical" evidence="1">
    <location>
        <begin position="7"/>
        <end position="32"/>
    </location>
</feature>
<keyword evidence="1" id="KW-0812">Transmembrane</keyword>
<gene>
    <name evidence="2" type="ORF">PL336_10475</name>
</gene>
<organism evidence="2 3">
    <name type="scientific">Sulfitobacter faviae</name>
    <dbReference type="NCBI Taxonomy" id="1775881"/>
    <lineage>
        <taxon>Bacteria</taxon>
        <taxon>Pseudomonadati</taxon>
        <taxon>Pseudomonadota</taxon>
        <taxon>Alphaproteobacteria</taxon>
        <taxon>Rhodobacterales</taxon>
        <taxon>Roseobacteraceae</taxon>
        <taxon>Sulfitobacter</taxon>
    </lineage>
</organism>
<dbReference type="Proteomes" id="UP001210770">
    <property type="component" value="Chromosome"/>
</dbReference>
<proteinExistence type="predicted"/>
<dbReference type="Pfam" id="PF11158">
    <property type="entry name" value="DUF2938"/>
    <property type="match status" value="1"/>
</dbReference>
<reference evidence="2" key="1">
    <citation type="submission" date="2023-01" db="EMBL/GenBank/DDBJ databases">
        <title>Comparative genomic analysis of cold water coral derived Sulfitobacter faviae: insights into their metabolism and habitat adaptation.</title>
        <authorList>
            <person name="Guo Y."/>
            <person name="Lin S."/>
            <person name="Huang Z."/>
            <person name="Tang K."/>
            <person name="Wang X."/>
        </authorList>
    </citation>
    <scope>NUCLEOTIDE SEQUENCE</scope>
    <source>
        <strain evidence="2">SCSIO W_1865</strain>
    </source>
</reference>
<feature type="transmembrane region" description="Helical" evidence="1">
    <location>
        <begin position="135"/>
        <end position="160"/>
    </location>
</feature>
<keyword evidence="1" id="KW-1133">Transmembrane helix</keyword>
<sequence>MPNLQILISATLVGIVGTLIFDAVMAFMARFLGYTATNWRMVGRWMGHMPNGQFIQRNLKDAKPIPGENIMGWSFHYAIGIGYGVLLALIWGADWFADPQLAQPMSLSIALLVLPYFIMMPGMGLGIAASRAPSPIIACIKSAFGHSIFGLGLFTAALLLKALS</sequence>
<dbReference type="AlphaFoldDB" id="A0AAX3LKD7"/>
<dbReference type="RefSeq" id="WP_271687535.1">
    <property type="nucleotide sequence ID" value="NZ_CP116423.1"/>
</dbReference>
<accession>A0AAX3LKD7</accession>
<feature type="transmembrane region" description="Helical" evidence="1">
    <location>
        <begin position="109"/>
        <end position="129"/>
    </location>
</feature>
<dbReference type="InterPro" id="IPR021329">
    <property type="entry name" value="DUF2938"/>
</dbReference>
<evidence type="ECO:0000313" key="2">
    <source>
        <dbReference type="EMBL" id="WCE69227.1"/>
    </source>
</evidence>
<keyword evidence="1" id="KW-0472">Membrane</keyword>
<name>A0AAX3LKD7_9RHOB</name>
<dbReference type="EMBL" id="CP116423">
    <property type="protein sequence ID" value="WCE69227.1"/>
    <property type="molecule type" value="Genomic_DNA"/>
</dbReference>
<evidence type="ECO:0000256" key="1">
    <source>
        <dbReference type="SAM" id="Phobius"/>
    </source>
</evidence>
<evidence type="ECO:0000313" key="3">
    <source>
        <dbReference type="Proteomes" id="UP001210770"/>
    </source>
</evidence>
<protein>
    <submittedName>
        <fullName evidence="2">DUF2938 family protein</fullName>
    </submittedName>
</protein>